<dbReference type="InterPro" id="IPR033468">
    <property type="entry name" value="Metaxin_GST"/>
</dbReference>
<dbReference type="CDD" id="cd03080">
    <property type="entry name" value="GST_N_Metaxin_like"/>
    <property type="match status" value="1"/>
</dbReference>
<protein>
    <submittedName>
        <fullName evidence="5">Failed axon connections</fullName>
    </submittedName>
</protein>
<dbReference type="SFLD" id="SFLDG01180">
    <property type="entry name" value="SUF1"/>
    <property type="match status" value="1"/>
</dbReference>
<feature type="domain" description="Metaxin glutathione S-transferase" evidence="3">
    <location>
        <begin position="241"/>
        <end position="306"/>
    </location>
</feature>
<dbReference type="InterPro" id="IPR050931">
    <property type="entry name" value="Mito_Protein_Transport_Metaxin"/>
</dbReference>
<dbReference type="Pfam" id="PF17172">
    <property type="entry name" value="GST_N_4"/>
    <property type="match status" value="1"/>
</dbReference>
<evidence type="ECO:0000259" key="4">
    <source>
        <dbReference type="Pfam" id="PF17172"/>
    </source>
</evidence>
<dbReference type="OrthoDB" id="5809458at2759"/>
<feature type="region of interest" description="Disordered" evidence="2">
    <location>
        <begin position="323"/>
        <end position="384"/>
    </location>
</feature>
<dbReference type="InterPro" id="IPR012336">
    <property type="entry name" value="Thioredoxin-like_fold"/>
</dbReference>
<feature type="domain" description="Thioredoxin-like fold" evidence="4">
    <location>
        <begin position="90"/>
        <end position="179"/>
    </location>
</feature>
<comment type="caution">
    <text evidence="5">The sequence shown here is derived from an EMBL/GenBank/DDBJ whole genome shotgun (WGS) entry which is preliminary data.</text>
</comment>
<dbReference type="InterPro" id="IPR026928">
    <property type="entry name" value="FAX/IsoI-like"/>
</dbReference>
<evidence type="ECO:0000259" key="3">
    <source>
        <dbReference type="Pfam" id="PF17171"/>
    </source>
</evidence>
<feature type="compositionally biased region" description="Basic and acidic residues" evidence="2">
    <location>
        <begin position="1"/>
        <end position="10"/>
    </location>
</feature>
<dbReference type="InterPro" id="IPR036249">
    <property type="entry name" value="Thioredoxin-like_sf"/>
</dbReference>
<dbReference type="GO" id="GO:0005737">
    <property type="term" value="C:cytoplasm"/>
    <property type="evidence" value="ECO:0007669"/>
    <property type="project" value="TreeGrafter"/>
</dbReference>
<feature type="region of interest" description="Disordered" evidence="2">
    <location>
        <begin position="1"/>
        <end position="64"/>
    </location>
</feature>
<feature type="compositionally biased region" description="Basic and acidic residues" evidence="2">
    <location>
        <begin position="358"/>
        <end position="384"/>
    </location>
</feature>
<evidence type="ECO:0000313" key="6">
    <source>
        <dbReference type="Proteomes" id="UP000440578"/>
    </source>
</evidence>
<comment type="similarity">
    <text evidence="1">Belongs to the FAX family.</text>
</comment>
<dbReference type="PANTHER" id="PTHR12289">
    <property type="entry name" value="METAXIN RELATED"/>
    <property type="match status" value="1"/>
</dbReference>
<dbReference type="PANTHER" id="PTHR12289:SF41">
    <property type="entry name" value="FAILED AXON CONNECTIONS-RELATED"/>
    <property type="match status" value="1"/>
</dbReference>
<dbReference type="CDD" id="cd03193">
    <property type="entry name" value="GST_C_Metaxin"/>
    <property type="match status" value="1"/>
</dbReference>
<dbReference type="AlphaFoldDB" id="A0A6A4X313"/>
<dbReference type="InterPro" id="IPR040079">
    <property type="entry name" value="Glutathione_S-Trfase"/>
</dbReference>
<dbReference type="SUPFAM" id="SSF47616">
    <property type="entry name" value="GST C-terminal domain-like"/>
    <property type="match status" value="1"/>
</dbReference>
<dbReference type="Gene3D" id="1.20.1050.10">
    <property type="match status" value="1"/>
</dbReference>
<proteinExistence type="inferred from homology"/>
<dbReference type="SFLD" id="SFLDG01200">
    <property type="entry name" value="SUF1.1"/>
    <property type="match status" value="1"/>
</dbReference>
<dbReference type="SFLD" id="SFLDS00019">
    <property type="entry name" value="Glutathione_Transferase_(cytos"/>
    <property type="match status" value="1"/>
</dbReference>
<dbReference type="SUPFAM" id="SSF52833">
    <property type="entry name" value="Thioredoxin-like"/>
    <property type="match status" value="1"/>
</dbReference>
<gene>
    <name evidence="5" type="primary">fax_3</name>
    <name evidence="5" type="ORF">FJT64_015803</name>
</gene>
<dbReference type="InterPro" id="IPR036282">
    <property type="entry name" value="Glutathione-S-Trfase_C_sf"/>
</dbReference>
<sequence length="384" mass="43724">MTNEAAETKTETPAAPTAGQDVPVKEEVKAEVNKEEKSDQDTEKEKKTEEKKEKKPAAPPKPTVHKADFEKDVVYLFQFSRTPVLPSISPFCLKVETFLRVAGIKYENVDHRMKLRSKKGQLPFVELNGEEISDSSFIIKELSAKFEKDLDAALSTEQKTLSHAMITMVENHLHWIVSWWKTKVPVRMLDGYKMDLQKVFQTKIPAPILNFVFKQKMKSKSKAVKAVGLGVHKSEEIEDLGKSDLKALSDQLQDKPFFFGDEPTLLDIVTFANVAQLVFLDKEVECPLRSYIEESHTNLVGHANRIKERFYPDWEEMCQSLELNTHLPKPPPKEEVKEEEVKKEEAKKEAPEAAAEPAADKEKADEDKEKEEDNKKAETEAKAE</sequence>
<dbReference type="Pfam" id="PF17171">
    <property type="entry name" value="GST_C_6"/>
    <property type="match status" value="1"/>
</dbReference>
<evidence type="ECO:0000313" key="5">
    <source>
        <dbReference type="EMBL" id="KAF0313665.1"/>
    </source>
</evidence>
<feature type="compositionally biased region" description="Basic and acidic residues" evidence="2">
    <location>
        <begin position="331"/>
        <end position="351"/>
    </location>
</feature>
<dbReference type="Gene3D" id="3.40.30.10">
    <property type="entry name" value="Glutaredoxin"/>
    <property type="match status" value="1"/>
</dbReference>
<dbReference type="Proteomes" id="UP000440578">
    <property type="component" value="Unassembled WGS sequence"/>
</dbReference>
<dbReference type="EMBL" id="VIIS01000074">
    <property type="protein sequence ID" value="KAF0313665.1"/>
    <property type="molecule type" value="Genomic_DNA"/>
</dbReference>
<keyword evidence="6" id="KW-1185">Reference proteome</keyword>
<organism evidence="5 6">
    <name type="scientific">Amphibalanus amphitrite</name>
    <name type="common">Striped barnacle</name>
    <name type="synonym">Balanus amphitrite</name>
    <dbReference type="NCBI Taxonomy" id="1232801"/>
    <lineage>
        <taxon>Eukaryota</taxon>
        <taxon>Metazoa</taxon>
        <taxon>Ecdysozoa</taxon>
        <taxon>Arthropoda</taxon>
        <taxon>Crustacea</taxon>
        <taxon>Multicrustacea</taxon>
        <taxon>Cirripedia</taxon>
        <taxon>Thoracica</taxon>
        <taxon>Thoracicalcarea</taxon>
        <taxon>Balanomorpha</taxon>
        <taxon>Balanoidea</taxon>
        <taxon>Balanidae</taxon>
        <taxon>Amphibalaninae</taxon>
        <taxon>Amphibalanus</taxon>
    </lineage>
</organism>
<reference evidence="5 6" key="1">
    <citation type="submission" date="2019-07" db="EMBL/GenBank/DDBJ databases">
        <title>Draft genome assembly of a fouling barnacle, Amphibalanus amphitrite (Darwin, 1854): The first reference genome for Thecostraca.</title>
        <authorList>
            <person name="Kim W."/>
        </authorList>
    </citation>
    <scope>NUCLEOTIDE SEQUENCE [LARGE SCALE GENOMIC DNA]</scope>
    <source>
        <strain evidence="5">SNU_AA5</strain>
        <tissue evidence="5">Soma without cirri and trophi</tissue>
    </source>
</reference>
<evidence type="ECO:0000256" key="1">
    <source>
        <dbReference type="ARBA" id="ARBA00006475"/>
    </source>
</evidence>
<feature type="compositionally biased region" description="Basic and acidic residues" evidence="2">
    <location>
        <begin position="23"/>
        <end position="56"/>
    </location>
</feature>
<evidence type="ECO:0000256" key="2">
    <source>
        <dbReference type="SAM" id="MobiDB-lite"/>
    </source>
</evidence>
<name>A0A6A4X313_AMPAM</name>
<accession>A0A6A4X313</accession>